<feature type="transmembrane region" description="Helical" evidence="1">
    <location>
        <begin position="153"/>
        <end position="171"/>
    </location>
</feature>
<dbReference type="SUPFAM" id="SSF48452">
    <property type="entry name" value="TPR-like"/>
    <property type="match status" value="1"/>
</dbReference>
<evidence type="ECO:0008006" key="4">
    <source>
        <dbReference type="Google" id="ProtNLM"/>
    </source>
</evidence>
<proteinExistence type="predicted"/>
<dbReference type="AlphaFoldDB" id="A0A0V7ZT53"/>
<keyword evidence="1" id="KW-1133">Transmembrane helix</keyword>
<dbReference type="OrthoDB" id="510804at2"/>
<sequence length="173" mass="19630">MTSESLELARARYKTGKAAFENGKYREAVENLEKSSALLARNSRFAGEVEIWLATAYEAAGRTEDAIALCERLKRHPYPETSKEAKRLQYILQAPKLKRPEEWMTKIPDFTDVPDNDSKIRLSVAPKKSSGQRKKPEPELVDLTQVNTKDNRFITIALVAIALTVFSLVWFSI</sequence>
<keyword evidence="1" id="KW-0812">Transmembrane</keyword>
<keyword evidence="3" id="KW-1185">Reference proteome</keyword>
<dbReference type="RefSeq" id="WP_027843737.1">
    <property type="nucleotide sequence ID" value="NZ_LMTZ01000085.1"/>
</dbReference>
<reference evidence="2 3" key="1">
    <citation type="journal article" date="2015" name="Genome Announc.">
        <title>Draft Genome of the Euendolithic (true boring) Cyanobacterium Mastigocoleus testarum strain BC008.</title>
        <authorList>
            <person name="Guida B.S."/>
            <person name="Garcia-Pichel F."/>
        </authorList>
    </citation>
    <scope>NUCLEOTIDE SEQUENCE [LARGE SCALE GENOMIC DNA]</scope>
    <source>
        <strain evidence="2 3">BC008</strain>
    </source>
</reference>
<comment type="caution">
    <text evidence="2">The sequence shown here is derived from an EMBL/GenBank/DDBJ whole genome shotgun (WGS) entry which is preliminary data.</text>
</comment>
<dbReference type="Gene3D" id="1.25.40.10">
    <property type="entry name" value="Tetratricopeptide repeat domain"/>
    <property type="match status" value="1"/>
</dbReference>
<dbReference type="PANTHER" id="PTHR36761:SF2">
    <property type="entry name" value="ORF03 PROTEIN"/>
    <property type="match status" value="1"/>
</dbReference>
<evidence type="ECO:0000313" key="3">
    <source>
        <dbReference type="Proteomes" id="UP000053372"/>
    </source>
</evidence>
<evidence type="ECO:0000256" key="1">
    <source>
        <dbReference type="SAM" id="Phobius"/>
    </source>
</evidence>
<dbReference type="InterPro" id="IPR011990">
    <property type="entry name" value="TPR-like_helical_dom_sf"/>
</dbReference>
<evidence type="ECO:0000313" key="2">
    <source>
        <dbReference type="EMBL" id="KST67672.1"/>
    </source>
</evidence>
<gene>
    <name evidence="2" type="ORF">BC008_43730</name>
</gene>
<dbReference type="Pfam" id="PF14559">
    <property type="entry name" value="TPR_19"/>
    <property type="match status" value="1"/>
</dbReference>
<organism evidence="2 3">
    <name type="scientific">Mastigocoleus testarum BC008</name>
    <dbReference type="NCBI Taxonomy" id="371196"/>
    <lineage>
        <taxon>Bacteria</taxon>
        <taxon>Bacillati</taxon>
        <taxon>Cyanobacteriota</taxon>
        <taxon>Cyanophyceae</taxon>
        <taxon>Nostocales</taxon>
        <taxon>Hapalosiphonaceae</taxon>
        <taxon>Mastigocoleus</taxon>
    </lineage>
</organism>
<keyword evidence="1" id="KW-0472">Membrane</keyword>
<dbReference type="EMBL" id="LMTZ01000085">
    <property type="protein sequence ID" value="KST67672.1"/>
    <property type="molecule type" value="Genomic_DNA"/>
</dbReference>
<protein>
    <recommendedName>
        <fullName evidence="4">Tetratricopeptide repeat protein</fullName>
    </recommendedName>
</protein>
<dbReference type="PANTHER" id="PTHR36761">
    <property type="entry name" value="ORF03 PROTEIN"/>
    <property type="match status" value="1"/>
</dbReference>
<name>A0A0V7ZT53_9CYAN</name>
<accession>A0A0V7ZT53</accession>
<dbReference type="Proteomes" id="UP000053372">
    <property type="component" value="Unassembled WGS sequence"/>
</dbReference>